<feature type="transmembrane region" description="Helical" evidence="6">
    <location>
        <begin position="227"/>
        <end position="249"/>
    </location>
</feature>
<evidence type="ECO:0000256" key="4">
    <source>
        <dbReference type="ARBA" id="ARBA00022989"/>
    </source>
</evidence>
<accession>A0A5N5X801</accession>
<feature type="transmembrane region" description="Helical" evidence="6">
    <location>
        <begin position="313"/>
        <end position="336"/>
    </location>
</feature>
<keyword evidence="10" id="KW-1185">Reference proteome</keyword>
<reference evidence="9 10" key="1">
    <citation type="submission" date="2019-04" db="EMBL/GenBank/DDBJ databases">
        <title>Friends and foes A comparative genomics study of 23 Aspergillus species from section Flavi.</title>
        <authorList>
            <consortium name="DOE Joint Genome Institute"/>
            <person name="Kjaerbolling I."/>
            <person name="Vesth T."/>
            <person name="Frisvad J.C."/>
            <person name="Nybo J.L."/>
            <person name="Theobald S."/>
            <person name="Kildgaard S."/>
            <person name="Isbrandt T."/>
            <person name="Kuo A."/>
            <person name="Sato A."/>
            <person name="Lyhne E.K."/>
            <person name="Kogle M.E."/>
            <person name="Wiebenga A."/>
            <person name="Kun R.S."/>
            <person name="Lubbers R.J."/>
            <person name="Makela M.R."/>
            <person name="Barry K."/>
            <person name="Chovatia M."/>
            <person name="Clum A."/>
            <person name="Daum C."/>
            <person name="Haridas S."/>
            <person name="He G."/>
            <person name="LaButti K."/>
            <person name="Lipzen A."/>
            <person name="Mondo S."/>
            <person name="Riley R."/>
            <person name="Salamov A."/>
            <person name="Simmons B.A."/>
            <person name="Magnuson J.K."/>
            <person name="Henrissat B."/>
            <person name="Mortensen U.H."/>
            <person name="Larsen T.O."/>
            <person name="Devries R.P."/>
            <person name="Grigoriev I.V."/>
            <person name="Machida M."/>
            <person name="Baker S.E."/>
            <person name="Andersen M.R."/>
        </authorList>
    </citation>
    <scope>NUCLEOTIDE SEQUENCE [LARGE SCALE GENOMIC DNA]</scope>
    <source>
        <strain evidence="9 10">CBS 151.66</strain>
    </source>
</reference>
<feature type="region of interest" description="Disordered" evidence="7">
    <location>
        <begin position="1"/>
        <end position="93"/>
    </location>
</feature>
<keyword evidence="6" id="KW-0406">Ion transport</keyword>
<dbReference type="GO" id="GO:0005794">
    <property type="term" value="C:Golgi apparatus"/>
    <property type="evidence" value="ECO:0007669"/>
    <property type="project" value="TreeGrafter"/>
</dbReference>
<evidence type="ECO:0000256" key="5">
    <source>
        <dbReference type="ARBA" id="ARBA00023136"/>
    </source>
</evidence>
<dbReference type="OrthoDB" id="5382797at2759"/>
<name>A0A5N5X801_9EURO</name>
<dbReference type="EMBL" id="ML732175">
    <property type="protein sequence ID" value="KAB8076891.1"/>
    <property type="molecule type" value="Genomic_DNA"/>
</dbReference>
<gene>
    <name evidence="9" type="ORF">BDV29DRAFT_189126</name>
</gene>
<dbReference type="InterPro" id="IPR058533">
    <property type="entry name" value="Cation_efflux_TM"/>
</dbReference>
<evidence type="ECO:0000256" key="6">
    <source>
        <dbReference type="RuleBase" id="RU369017"/>
    </source>
</evidence>
<feature type="compositionally biased region" description="Polar residues" evidence="7">
    <location>
        <begin position="49"/>
        <end position="80"/>
    </location>
</feature>
<evidence type="ECO:0000313" key="10">
    <source>
        <dbReference type="Proteomes" id="UP000326565"/>
    </source>
</evidence>
<dbReference type="GO" id="GO:0005385">
    <property type="term" value="F:zinc ion transmembrane transporter activity"/>
    <property type="evidence" value="ECO:0007669"/>
    <property type="project" value="UniProtKB-UniRule"/>
</dbReference>
<keyword evidence="3 6" id="KW-0812">Transmembrane</keyword>
<protein>
    <recommendedName>
        <fullName evidence="6">Zinc transporter</fullName>
    </recommendedName>
</protein>
<comment type="function">
    <text evidence="6">Functions as a zinc transporter.</text>
</comment>
<sequence>MASNLPIPQPPRTPTPPPDDPSIAPDHSGLGGQDKDSLSPLVDTLPPLRNSSIAEDSTRLSPTRASFNLSPSDNAPQNGQGDNGSPGPFNFQTTTMAKSPVVKSNIGQRRGHKYKHSSISHQIFLEPPPRAPLALPNSLPIPTFKEYRASMSKDQTTRFWWSVCHMFVAAYTLWSAHGSLAMTALSHLILFDSLGALLCVAVDVLGNFEVWKRSSVRHPFGLERAEVLAGFAMCVLLLFMGMDLISHNLQHFLESSGHEPHHSHVHERVSIGSVDLTALLAISSTLISAIGLKNHGRIGKAMRFGYIESLPSVLSNPSHFLTLSCSTLLLLLPLVSVRLYNWLDVLLSSTISISMCVIGVRLVKTLGSMLLLSFSGPGIKDVIRDIEADPSVFGVDDARFWQVHYGLCMANLKLRVSGSEENIIRLRERISSLIKNRLGGGYGSGGQRWEVSLQFTIEKHDGSR</sequence>
<evidence type="ECO:0000256" key="3">
    <source>
        <dbReference type="ARBA" id="ARBA00022692"/>
    </source>
</evidence>
<keyword evidence="5 6" id="KW-0472">Membrane</keyword>
<dbReference type="GO" id="GO:0005789">
    <property type="term" value="C:endoplasmic reticulum membrane"/>
    <property type="evidence" value="ECO:0007669"/>
    <property type="project" value="UniProtKB-SubCell"/>
</dbReference>
<dbReference type="Proteomes" id="UP000326565">
    <property type="component" value="Unassembled WGS sequence"/>
</dbReference>
<dbReference type="SUPFAM" id="SSF161111">
    <property type="entry name" value="Cation efflux protein transmembrane domain-like"/>
    <property type="match status" value="1"/>
</dbReference>
<organism evidence="9 10">
    <name type="scientific">Aspergillus leporis</name>
    <dbReference type="NCBI Taxonomy" id="41062"/>
    <lineage>
        <taxon>Eukaryota</taxon>
        <taxon>Fungi</taxon>
        <taxon>Dikarya</taxon>
        <taxon>Ascomycota</taxon>
        <taxon>Pezizomycotina</taxon>
        <taxon>Eurotiomycetes</taxon>
        <taxon>Eurotiomycetidae</taxon>
        <taxon>Eurotiales</taxon>
        <taxon>Aspergillaceae</taxon>
        <taxon>Aspergillus</taxon>
        <taxon>Aspergillus subgen. Circumdati</taxon>
    </lineage>
</organism>
<comment type="subcellular location">
    <subcellularLocation>
        <location evidence="6">Endoplasmic reticulum membrane</location>
        <topology evidence="6">Multi-pass membrane protein</topology>
    </subcellularLocation>
    <subcellularLocation>
        <location evidence="1">Membrane</location>
        <topology evidence="1">Multi-pass membrane protein</topology>
    </subcellularLocation>
</comment>
<feature type="domain" description="Cation efflux protein transmembrane" evidence="8">
    <location>
        <begin position="166"/>
        <end position="371"/>
    </location>
</feature>
<evidence type="ECO:0000256" key="1">
    <source>
        <dbReference type="ARBA" id="ARBA00004141"/>
    </source>
</evidence>
<keyword evidence="6" id="KW-0256">Endoplasmic reticulum</keyword>
<dbReference type="PANTHER" id="PTHR45755:SF5">
    <property type="entry name" value="ZINC TRANSPORTER"/>
    <property type="match status" value="1"/>
</dbReference>
<dbReference type="Pfam" id="PF01545">
    <property type="entry name" value="Cation_efflux"/>
    <property type="match status" value="1"/>
</dbReference>
<evidence type="ECO:0000259" key="8">
    <source>
        <dbReference type="Pfam" id="PF01545"/>
    </source>
</evidence>
<feature type="transmembrane region" description="Helical" evidence="6">
    <location>
        <begin position="188"/>
        <end position="206"/>
    </location>
</feature>
<feature type="transmembrane region" description="Helical" evidence="6">
    <location>
        <begin position="159"/>
        <end position="176"/>
    </location>
</feature>
<dbReference type="GO" id="GO:0031410">
    <property type="term" value="C:cytoplasmic vesicle"/>
    <property type="evidence" value="ECO:0007669"/>
    <property type="project" value="TreeGrafter"/>
</dbReference>
<dbReference type="AlphaFoldDB" id="A0A5N5X801"/>
<evidence type="ECO:0000256" key="7">
    <source>
        <dbReference type="SAM" id="MobiDB-lite"/>
    </source>
</evidence>
<keyword evidence="4 6" id="KW-1133">Transmembrane helix</keyword>
<dbReference type="PANTHER" id="PTHR45755">
    <property type="match status" value="1"/>
</dbReference>
<evidence type="ECO:0000313" key="9">
    <source>
        <dbReference type="EMBL" id="KAB8076891.1"/>
    </source>
</evidence>
<proteinExistence type="inferred from homology"/>
<evidence type="ECO:0000256" key="2">
    <source>
        <dbReference type="ARBA" id="ARBA00022448"/>
    </source>
</evidence>
<dbReference type="Gene3D" id="1.20.1510.10">
    <property type="entry name" value="Cation efflux protein transmembrane domain"/>
    <property type="match status" value="1"/>
</dbReference>
<comment type="similarity">
    <text evidence="6">Belongs to the cation diffusion facilitator (CDF) transporter (TC 2.A.4) family. SLC30A subfamily.</text>
</comment>
<dbReference type="InterPro" id="IPR045316">
    <property type="entry name" value="Msc2-like"/>
</dbReference>
<dbReference type="GO" id="GO:1904257">
    <property type="term" value="P:zinc ion import into Golgi lumen"/>
    <property type="evidence" value="ECO:0007669"/>
    <property type="project" value="TreeGrafter"/>
</dbReference>
<feature type="transmembrane region" description="Helical" evidence="6">
    <location>
        <begin position="342"/>
        <end position="363"/>
    </location>
</feature>
<keyword evidence="2 6" id="KW-0813">Transport</keyword>
<dbReference type="GO" id="GO:0006882">
    <property type="term" value="P:intracellular zinc ion homeostasis"/>
    <property type="evidence" value="ECO:0007669"/>
    <property type="project" value="InterPro"/>
</dbReference>
<feature type="compositionally biased region" description="Pro residues" evidence="7">
    <location>
        <begin position="7"/>
        <end position="20"/>
    </location>
</feature>
<feature type="transmembrane region" description="Helical" evidence="6">
    <location>
        <begin position="269"/>
        <end position="292"/>
    </location>
</feature>
<dbReference type="InterPro" id="IPR027469">
    <property type="entry name" value="Cation_efflux_TMD_sf"/>
</dbReference>